<evidence type="ECO:0000313" key="13">
    <source>
        <dbReference type="Proteomes" id="UP000580856"/>
    </source>
</evidence>
<reference evidence="12 13" key="1">
    <citation type="submission" date="2020-03" db="EMBL/GenBank/DDBJ databases">
        <title>Genomic Encyclopedia of Type Strains, Phase IV (KMG-IV): sequencing the most valuable type-strain genomes for metagenomic binning, comparative biology and taxonomic classification.</title>
        <authorList>
            <person name="Goeker M."/>
        </authorList>
    </citation>
    <scope>NUCLEOTIDE SEQUENCE [LARGE SCALE GENOMIC DNA]</scope>
    <source>
        <strain evidence="12 13">DSM 24233</strain>
    </source>
</reference>
<dbReference type="PANTHER" id="PTHR43065">
    <property type="entry name" value="SENSOR HISTIDINE KINASE"/>
    <property type="match status" value="1"/>
</dbReference>
<name>A0A846QJ82_9BACT</name>
<dbReference type="Pfam" id="PF00512">
    <property type="entry name" value="HisKA"/>
    <property type="match status" value="1"/>
</dbReference>
<dbReference type="AlphaFoldDB" id="A0A846QJ82"/>
<dbReference type="NCBIfam" id="TIGR00229">
    <property type="entry name" value="sensory_box"/>
    <property type="match status" value="1"/>
</dbReference>
<dbReference type="RefSeq" id="WP_167941367.1">
    <property type="nucleotide sequence ID" value="NZ_JAATJA010000002.1"/>
</dbReference>
<dbReference type="Pfam" id="PF08448">
    <property type="entry name" value="PAS_4"/>
    <property type="match status" value="1"/>
</dbReference>
<dbReference type="EMBL" id="JAATJA010000002">
    <property type="protein sequence ID" value="NJB68288.1"/>
    <property type="molecule type" value="Genomic_DNA"/>
</dbReference>
<keyword evidence="8" id="KW-0902">Two-component regulatory system</keyword>
<dbReference type="SMART" id="SM00387">
    <property type="entry name" value="HATPase_c"/>
    <property type="match status" value="1"/>
</dbReference>
<accession>A0A846QJ82</accession>
<dbReference type="InterPro" id="IPR036890">
    <property type="entry name" value="HATPase_C_sf"/>
</dbReference>
<evidence type="ECO:0000256" key="7">
    <source>
        <dbReference type="ARBA" id="ARBA00022840"/>
    </source>
</evidence>
<keyword evidence="5" id="KW-0547">Nucleotide-binding</keyword>
<keyword evidence="6" id="KW-0418">Kinase</keyword>
<dbReference type="InterPro" id="IPR036097">
    <property type="entry name" value="HisK_dim/P_sf"/>
</dbReference>
<evidence type="ECO:0000256" key="6">
    <source>
        <dbReference type="ARBA" id="ARBA00022777"/>
    </source>
</evidence>
<organism evidence="12 13">
    <name type="scientific">Desulfobaculum xiamenense</name>
    <dbReference type="NCBI Taxonomy" id="995050"/>
    <lineage>
        <taxon>Bacteria</taxon>
        <taxon>Pseudomonadati</taxon>
        <taxon>Thermodesulfobacteriota</taxon>
        <taxon>Desulfovibrionia</taxon>
        <taxon>Desulfovibrionales</taxon>
        <taxon>Desulfovibrionaceae</taxon>
        <taxon>Desulfobaculum</taxon>
    </lineage>
</organism>
<dbReference type="InterPro" id="IPR003661">
    <property type="entry name" value="HisK_dim/P_dom"/>
</dbReference>
<dbReference type="InterPro" id="IPR000014">
    <property type="entry name" value="PAS"/>
</dbReference>
<dbReference type="CDD" id="cd00082">
    <property type="entry name" value="HisKA"/>
    <property type="match status" value="1"/>
</dbReference>
<feature type="domain" description="PAC" evidence="11">
    <location>
        <begin position="210"/>
        <end position="264"/>
    </location>
</feature>
<dbReference type="EC" id="2.7.13.3" evidence="2"/>
<dbReference type="GO" id="GO:0005524">
    <property type="term" value="F:ATP binding"/>
    <property type="evidence" value="ECO:0007669"/>
    <property type="project" value="UniProtKB-KW"/>
</dbReference>
<keyword evidence="7" id="KW-0067">ATP-binding</keyword>
<dbReference type="PANTHER" id="PTHR43065:SF10">
    <property type="entry name" value="PEROXIDE STRESS-ACTIVATED HISTIDINE KINASE MAK3"/>
    <property type="match status" value="1"/>
</dbReference>
<dbReference type="Gene3D" id="3.30.565.10">
    <property type="entry name" value="Histidine kinase-like ATPase, C-terminal domain"/>
    <property type="match status" value="1"/>
</dbReference>
<dbReference type="InterPro" id="IPR000700">
    <property type="entry name" value="PAS-assoc_C"/>
</dbReference>
<dbReference type="SMART" id="SM00388">
    <property type="entry name" value="HisKA"/>
    <property type="match status" value="1"/>
</dbReference>
<dbReference type="InterPro" id="IPR005467">
    <property type="entry name" value="His_kinase_dom"/>
</dbReference>
<feature type="domain" description="PAS" evidence="10">
    <location>
        <begin position="137"/>
        <end position="185"/>
    </location>
</feature>
<evidence type="ECO:0000259" key="9">
    <source>
        <dbReference type="PROSITE" id="PS50109"/>
    </source>
</evidence>
<dbReference type="InterPro" id="IPR035965">
    <property type="entry name" value="PAS-like_dom_sf"/>
</dbReference>
<proteinExistence type="predicted"/>
<dbReference type="PRINTS" id="PR00344">
    <property type="entry name" value="BCTRLSENSOR"/>
</dbReference>
<evidence type="ECO:0000259" key="11">
    <source>
        <dbReference type="PROSITE" id="PS50113"/>
    </source>
</evidence>
<sequence length="498" mass="54408">MRTCFSRDDGIGYHIALAGTGEPFALLVDLLARETAGGGEGRVALAAVLSRDVADGLRIRLDELGVAIFPDAVEMFRACPQVNLVFDLCSEVEAEGDMLAGVPVDVPVLGRPSASLLWELLSGVVPVTGRTVRRSHAREMLMTIINGVEEDILLLDAQGRIVDMNAQVCERHARSKDELVGHHCLELEGDGFCRRDEGECPFSQTLRTGRKAEALHTSVDGDGRVFYHRIYTYPVFSPKGRLTHVVEMRRDITDRTHTEQQLQQAQKMAAIGELSTYVAHEIRNPLFAIGGFANSLLRSPGLTESEREKVGIILKESRRLETILRSMLNFARPTDGRSAAVEVNAVVEETVQLMRSGCEHHGVRVEMNLDLGVARARGVPELIKQCLINMVKNSMEAMEGGGTVRLATGMTGRWVEIVVADDGPGIPENIQNQIFNPFFSTKDKGSGLGLAMSRKIVDDLGGRLTLESRPGQGTTVTMHLVPVAAVDASELDERPDPE</sequence>
<dbReference type="SUPFAM" id="SSF47384">
    <property type="entry name" value="Homodimeric domain of signal transducing histidine kinase"/>
    <property type="match status" value="1"/>
</dbReference>
<keyword evidence="4" id="KW-0808">Transferase</keyword>
<dbReference type="InterPro" id="IPR013656">
    <property type="entry name" value="PAS_4"/>
</dbReference>
<dbReference type="InterPro" id="IPR004358">
    <property type="entry name" value="Sig_transdc_His_kin-like_C"/>
</dbReference>
<keyword evidence="3" id="KW-0597">Phosphoprotein</keyword>
<keyword evidence="13" id="KW-1185">Reference proteome</keyword>
<dbReference type="SUPFAM" id="SSF55785">
    <property type="entry name" value="PYP-like sensor domain (PAS domain)"/>
    <property type="match status" value="1"/>
</dbReference>
<comment type="catalytic activity">
    <reaction evidence="1">
        <text>ATP + protein L-histidine = ADP + protein N-phospho-L-histidine.</text>
        <dbReference type="EC" id="2.7.13.3"/>
    </reaction>
</comment>
<dbReference type="CDD" id="cd00075">
    <property type="entry name" value="HATPase"/>
    <property type="match status" value="1"/>
</dbReference>
<evidence type="ECO:0000256" key="2">
    <source>
        <dbReference type="ARBA" id="ARBA00012438"/>
    </source>
</evidence>
<dbReference type="Proteomes" id="UP000580856">
    <property type="component" value="Unassembled WGS sequence"/>
</dbReference>
<evidence type="ECO:0000256" key="4">
    <source>
        <dbReference type="ARBA" id="ARBA00022679"/>
    </source>
</evidence>
<dbReference type="GO" id="GO:0000155">
    <property type="term" value="F:phosphorelay sensor kinase activity"/>
    <property type="evidence" value="ECO:0007669"/>
    <property type="project" value="InterPro"/>
</dbReference>
<evidence type="ECO:0000256" key="3">
    <source>
        <dbReference type="ARBA" id="ARBA00022553"/>
    </source>
</evidence>
<dbReference type="Gene3D" id="3.30.450.20">
    <property type="entry name" value="PAS domain"/>
    <property type="match status" value="1"/>
</dbReference>
<dbReference type="Gene3D" id="1.10.287.130">
    <property type="match status" value="1"/>
</dbReference>
<comment type="caution">
    <text evidence="12">The sequence shown here is derived from an EMBL/GenBank/DDBJ whole genome shotgun (WGS) entry which is preliminary data.</text>
</comment>
<evidence type="ECO:0000256" key="1">
    <source>
        <dbReference type="ARBA" id="ARBA00000085"/>
    </source>
</evidence>
<dbReference type="SUPFAM" id="SSF55874">
    <property type="entry name" value="ATPase domain of HSP90 chaperone/DNA topoisomerase II/histidine kinase"/>
    <property type="match status" value="1"/>
</dbReference>
<gene>
    <name evidence="12" type="ORF">GGQ74_001961</name>
</gene>
<protein>
    <recommendedName>
        <fullName evidence="2">histidine kinase</fullName>
        <ecNumber evidence="2">2.7.13.3</ecNumber>
    </recommendedName>
</protein>
<dbReference type="PROSITE" id="PS50109">
    <property type="entry name" value="HIS_KIN"/>
    <property type="match status" value="1"/>
</dbReference>
<evidence type="ECO:0000313" key="12">
    <source>
        <dbReference type="EMBL" id="NJB68288.1"/>
    </source>
</evidence>
<dbReference type="PROSITE" id="PS50112">
    <property type="entry name" value="PAS"/>
    <property type="match status" value="1"/>
</dbReference>
<evidence type="ECO:0000256" key="8">
    <source>
        <dbReference type="ARBA" id="ARBA00023012"/>
    </source>
</evidence>
<dbReference type="InterPro" id="IPR003594">
    <property type="entry name" value="HATPase_dom"/>
</dbReference>
<dbReference type="CDD" id="cd00130">
    <property type="entry name" value="PAS"/>
    <property type="match status" value="1"/>
</dbReference>
<dbReference type="Pfam" id="PF02518">
    <property type="entry name" value="HATPase_c"/>
    <property type="match status" value="1"/>
</dbReference>
<feature type="domain" description="Histidine kinase" evidence="9">
    <location>
        <begin position="277"/>
        <end position="484"/>
    </location>
</feature>
<evidence type="ECO:0000259" key="10">
    <source>
        <dbReference type="PROSITE" id="PS50112"/>
    </source>
</evidence>
<evidence type="ECO:0000256" key="5">
    <source>
        <dbReference type="ARBA" id="ARBA00022741"/>
    </source>
</evidence>
<dbReference type="PROSITE" id="PS50113">
    <property type="entry name" value="PAC"/>
    <property type="match status" value="1"/>
</dbReference>